<evidence type="ECO:0000313" key="2">
    <source>
        <dbReference type="Proteomes" id="UP000237347"/>
    </source>
</evidence>
<sequence length="100" mass="11098">MVFKKLVCFIYNHLIGNGDHLRAQPTFWEAPSLLHHKVSLDEIEVEVEVEVEGEVVQSCVPENLPVSYSSARMSPAIYRLALIFDGAGVAGVEERVGDED</sequence>
<organism evidence="1 2">
    <name type="scientific">Quercus suber</name>
    <name type="common">Cork oak</name>
    <dbReference type="NCBI Taxonomy" id="58331"/>
    <lineage>
        <taxon>Eukaryota</taxon>
        <taxon>Viridiplantae</taxon>
        <taxon>Streptophyta</taxon>
        <taxon>Embryophyta</taxon>
        <taxon>Tracheophyta</taxon>
        <taxon>Spermatophyta</taxon>
        <taxon>Magnoliopsida</taxon>
        <taxon>eudicotyledons</taxon>
        <taxon>Gunneridae</taxon>
        <taxon>Pentapetalae</taxon>
        <taxon>rosids</taxon>
        <taxon>fabids</taxon>
        <taxon>Fagales</taxon>
        <taxon>Fagaceae</taxon>
        <taxon>Quercus</taxon>
    </lineage>
</organism>
<accession>A0AAW0KWR1</accession>
<comment type="caution">
    <text evidence="1">The sequence shown here is derived from an EMBL/GenBank/DDBJ whole genome shotgun (WGS) entry which is preliminary data.</text>
</comment>
<gene>
    <name evidence="1" type="ORF">CFP56_011732</name>
</gene>
<dbReference type="EMBL" id="PKMF04000193">
    <property type="protein sequence ID" value="KAK7844023.1"/>
    <property type="molecule type" value="Genomic_DNA"/>
</dbReference>
<evidence type="ECO:0000313" key="1">
    <source>
        <dbReference type="EMBL" id="KAK7844023.1"/>
    </source>
</evidence>
<protein>
    <submittedName>
        <fullName evidence="1">Uncharacterized protein</fullName>
    </submittedName>
</protein>
<proteinExistence type="predicted"/>
<keyword evidence="2" id="KW-1185">Reference proteome</keyword>
<name>A0AAW0KWR1_QUESU</name>
<dbReference type="Proteomes" id="UP000237347">
    <property type="component" value="Unassembled WGS sequence"/>
</dbReference>
<dbReference type="AlphaFoldDB" id="A0AAW0KWR1"/>
<reference evidence="1 2" key="1">
    <citation type="journal article" date="2018" name="Sci. Data">
        <title>The draft genome sequence of cork oak.</title>
        <authorList>
            <person name="Ramos A.M."/>
            <person name="Usie A."/>
            <person name="Barbosa P."/>
            <person name="Barros P.M."/>
            <person name="Capote T."/>
            <person name="Chaves I."/>
            <person name="Simoes F."/>
            <person name="Abreu I."/>
            <person name="Carrasquinho I."/>
            <person name="Faro C."/>
            <person name="Guimaraes J.B."/>
            <person name="Mendonca D."/>
            <person name="Nobrega F."/>
            <person name="Rodrigues L."/>
            <person name="Saibo N.J.M."/>
            <person name="Varela M.C."/>
            <person name="Egas C."/>
            <person name="Matos J."/>
            <person name="Miguel C.M."/>
            <person name="Oliveira M.M."/>
            <person name="Ricardo C.P."/>
            <person name="Goncalves S."/>
        </authorList>
    </citation>
    <scope>NUCLEOTIDE SEQUENCE [LARGE SCALE GENOMIC DNA]</scope>
    <source>
        <strain evidence="2">cv. HL8</strain>
    </source>
</reference>